<keyword evidence="3" id="KW-0809">Transit peptide</keyword>
<dbReference type="InterPro" id="IPR003690">
    <property type="entry name" value="MTERF"/>
</dbReference>
<dbReference type="InterPro" id="IPR038538">
    <property type="entry name" value="MTERF_sf"/>
</dbReference>
<reference evidence="4" key="1">
    <citation type="submission" date="2022-07" db="EMBL/GenBank/DDBJ databases">
        <authorList>
            <person name="Macas J."/>
            <person name="Novak P."/>
            <person name="Neumann P."/>
        </authorList>
    </citation>
    <scope>NUCLEOTIDE SEQUENCE</scope>
</reference>
<keyword evidence="2" id="KW-0805">Transcription regulation</keyword>
<evidence type="ECO:0000256" key="3">
    <source>
        <dbReference type="ARBA" id="ARBA00022946"/>
    </source>
</evidence>
<name>A0AAV0CTE2_9ASTE</name>
<dbReference type="FunFam" id="1.25.70.10:FF:000001">
    <property type="entry name" value="Mitochondrial transcription termination factor-like"/>
    <property type="match status" value="1"/>
</dbReference>
<protein>
    <submittedName>
        <fullName evidence="4">Uncharacterized protein</fullName>
    </submittedName>
</protein>
<evidence type="ECO:0000256" key="1">
    <source>
        <dbReference type="ARBA" id="ARBA00007692"/>
    </source>
</evidence>
<dbReference type="GO" id="GO:0003676">
    <property type="term" value="F:nucleic acid binding"/>
    <property type="evidence" value="ECO:0007669"/>
    <property type="project" value="InterPro"/>
</dbReference>
<dbReference type="Pfam" id="PF02536">
    <property type="entry name" value="mTERF"/>
    <property type="match status" value="2"/>
</dbReference>
<dbReference type="SMART" id="SM00733">
    <property type="entry name" value="Mterf"/>
    <property type="match status" value="7"/>
</dbReference>
<dbReference type="EMBL" id="CAMAPF010000049">
    <property type="protein sequence ID" value="CAH9085018.1"/>
    <property type="molecule type" value="Genomic_DNA"/>
</dbReference>
<evidence type="ECO:0000313" key="4">
    <source>
        <dbReference type="EMBL" id="CAH9085018.1"/>
    </source>
</evidence>
<dbReference type="Proteomes" id="UP001152523">
    <property type="component" value="Unassembled WGS sequence"/>
</dbReference>
<keyword evidence="5" id="KW-1185">Reference proteome</keyword>
<accession>A0AAV0CTE2</accession>
<proteinExistence type="inferred from homology"/>
<gene>
    <name evidence="4" type="ORF">CEPIT_LOCUS9138</name>
</gene>
<sequence length="417" mass="48005">MNELLDIYFLDLLRRFLDQCRSSSKISGSIFFQPKNQMLNFARKTYPHLRSSASSSLTVIIKLFVTKAGNVSSIGAEKDSFVVSYLVDRCGFSPEKALSASNYITFNTPYKPESVLSFLKNHGFTETQISEVVRRSPQVLLCNPQKILLPKIEFFKSLGFTVEDYTTMLCGCPSIFRRSLENNLFPTIHFLKQFLPSPEKLKVSLKRSPWIFSISTQGIMQYNIHILKEMKVPESKIAHYLHHQPRLFIKDKDKFVKILEEIKGMGFDPSRRTFMVAVHVFCSMSKSTWEKKVQAYKNWELSEDQIIEAFVRNPWIMACSEEKILQGMGFLVNKMGFKSSDILKSPVMFMLSLEKRIIPRSFVYQTLAAEGLLTEDLKLLSRMLVASEEKFLSKFVKCYESKVPDLLKLYQMSGGIP</sequence>
<keyword evidence="2" id="KW-0804">Transcription</keyword>
<dbReference type="PANTHER" id="PTHR13068:SF166">
    <property type="entry name" value="TRANSCRIPTION TERMINATION FACTOR MTERF15, MITOCHONDRIAL-LIKE"/>
    <property type="match status" value="1"/>
</dbReference>
<comment type="caution">
    <text evidence="4">The sequence shown here is derived from an EMBL/GenBank/DDBJ whole genome shotgun (WGS) entry which is preliminary data.</text>
</comment>
<evidence type="ECO:0000256" key="2">
    <source>
        <dbReference type="ARBA" id="ARBA00022472"/>
    </source>
</evidence>
<dbReference type="AlphaFoldDB" id="A0AAV0CTE2"/>
<comment type="similarity">
    <text evidence="1">Belongs to the mTERF family.</text>
</comment>
<organism evidence="4 5">
    <name type="scientific">Cuscuta epithymum</name>
    <dbReference type="NCBI Taxonomy" id="186058"/>
    <lineage>
        <taxon>Eukaryota</taxon>
        <taxon>Viridiplantae</taxon>
        <taxon>Streptophyta</taxon>
        <taxon>Embryophyta</taxon>
        <taxon>Tracheophyta</taxon>
        <taxon>Spermatophyta</taxon>
        <taxon>Magnoliopsida</taxon>
        <taxon>eudicotyledons</taxon>
        <taxon>Gunneridae</taxon>
        <taxon>Pentapetalae</taxon>
        <taxon>asterids</taxon>
        <taxon>lamiids</taxon>
        <taxon>Solanales</taxon>
        <taxon>Convolvulaceae</taxon>
        <taxon>Cuscuteae</taxon>
        <taxon>Cuscuta</taxon>
        <taxon>Cuscuta subgen. Cuscuta</taxon>
    </lineage>
</organism>
<dbReference type="PANTHER" id="PTHR13068">
    <property type="entry name" value="CGI-12 PROTEIN-RELATED"/>
    <property type="match status" value="1"/>
</dbReference>
<dbReference type="Gene3D" id="1.25.70.10">
    <property type="entry name" value="Transcription termination factor 3, mitochondrial"/>
    <property type="match status" value="1"/>
</dbReference>
<evidence type="ECO:0000313" key="5">
    <source>
        <dbReference type="Proteomes" id="UP001152523"/>
    </source>
</evidence>
<keyword evidence="2" id="KW-0806">Transcription termination</keyword>
<dbReference type="GO" id="GO:0006353">
    <property type="term" value="P:DNA-templated transcription termination"/>
    <property type="evidence" value="ECO:0007669"/>
    <property type="project" value="UniProtKB-KW"/>
</dbReference>